<name>A0A136Q3Z6_9FIRM</name>
<evidence type="ECO:0000256" key="2">
    <source>
        <dbReference type="ARBA" id="ARBA00022448"/>
    </source>
</evidence>
<dbReference type="OrthoDB" id="305360at2"/>
<evidence type="ECO:0000313" key="9">
    <source>
        <dbReference type="Proteomes" id="UP000070366"/>
    </source>
</evidence>
<keyword evidence="2" id="KW-0813">Transport</keyword>
<feature type="transmembrane region" description="Helical" evidence="7">
    <location>
        <begin position="163"/>
        <end position="184"/>
    </location>
</feature>
<dbReference type="GO" id="GO:0005886">
    <property type="term" value="C:plasma membrane"/>
    <property type="evidence" value="ECO:0007669"/>
    <property type="project" value="UniProtKB-SubCell"/>
</dbReference>
<dbReference type="EMBL" id="LSZW01000062">
    <property type="protein sequence ID" value="KXK65357.1"/>
    <property type="molecule type" value="Genomic_DNA"/>
</dbReference>
<evidence type="ECO:0000256" key="4">
    <source>
        <dbReference type="ARBA" id="ARBA00022692"/>
    </source>
</evidence>
<organism evidence="8 9">
    <name type="scientific">Christensenella minuta</name>
    <dbReference type="NCBI Taxonomy" id="626937"/>
    <lineage>
        <taxon>Bacteria</taxon>
        <taxon>Bacillati</taxon>
        <taxon>Bacillota</taxon>
        <taxon>Clostridia</taxon>
        <taxon>Christensenellales</taxon>
        <taxon>Christensenellaceae</taxon>
        <taxon>Christensenella</taxon>
    </lineage>
</organism>
<feature type="transmembrane region" description="Helical" evidence="7">
    <location>
        <begin position="257"/>
        <end position="275"/>
    </location>
</feature>
<dbReference type="AlphaFoldDB" id="A0A136Q3Z6"/>
<evidence type="ECO:0000256" key="5">
    <source>
        <dbReference type="ARBA" id="ARBA00022989"/>
    </source>
</evidence>
<evidence type="ECO:0000256" key="7">
    <source>
        <dbReference type="SAM" id="Phobius"/>
    </source>
</evidence>
<dbReference type="Pfam" id="PF01554">
    <property type="entry name" value="MatE"/>
    <property type="match status" value="2"/>
</dbReference>
<feature type="transmembrane region" description="Helical" evidence="7">
    <location>
        <begin position="380"/>
        <end position="403"/>
    </location>
</feature>
<evidence type="ECO:0000256" key="1">
    <source>
        <dbReference type="ARBA" id="ARBA00004651"/>
    </source>
</evidence>
<feature type="transmembrane region" description="Helical" evidence="7">
    <location>
        <begin position="190"/>
        <end position="210"/>
    </location>
</feature>
<keyword evidence="6 7" id="KW-0472">Membrane</keyword>
<gene>
    <name evidence="8" type="ORF">HMPREF3293_01947</name>
</gene>
<dbReference type="RefSeq" id="WP_066518051.1">
    <property type="nucleotide sequence ID" value="NZ_CABMOF010000001.1"/>
</dbReference>
<dbReference type="PATRIC" id="fig|626937.4.peg.1923"/>
<dbReference type="InterPro" id="IPR002528">
    <property type="entry name" value="MATE_fam"/>
</dbReference>
<feature type="transmembrane region" description="Helical" evidence="7">
    <location>
        <begin position="92"/>
        <end position="110"/>
    </location>
</feature>
<feature type="transmembrane region" description="Helical" evidence="7">
    <location>
        <begin position="12"/>
        <end position="30"/>
    </location>
</feature>
<dbReference type="InterPro" id="IPR048279">
    <property type="entry name" value="MdtK-like"/>
</dbReference>
<reference evidence="9" key="1">
    <citation type="submission" date="2016-02" db="EMBL/GenBank/DDBJ databases">
        <authorList>
            <person name="Mitreva M."/>
            <person name="Pepin K.H."/>
            <person name="Mihindukulasuriya K.A."/>
            <person name="Fulton R."/>
            <person name="Fronick C."/>
            <person name="O'Laughlin M."/>
            <person name="Miner T."/>
            <person name="Herter B."/>
            <person name="Rosa B.A."/>
            <person name="Cordes M."/>
            <person name="Tomlinson C."/>
            <person name="Wollam A."/>
            <person name="Palsikar V.B."/>
            <person name="Mardis E.R."/>
            <person name="Wilson R.K."/>
        </authorList>
    </citation>
    <scope>NUCLEOTIDE SEQUENCE [LARGE SCALE GENOMIC DNA]</scope>
    <source>
        <strain evidence="9">DSM 22607</strain>
    </source>
</reference>
<keyword evidence="3" id="KW-1003">Cell membrane</keyword>
<keyword evidence="9" id="KW-1185">Reference proteome</keyword>
<dbReference type="Proteomes" id="UP000070366">
    <property type="component" value="Unassembled WGS sequence"/>
</dbReference>
<sequence>MQKAPSENQFFRYVLPSMLAMLLSGFYAIIDGFFIGHTIGDTGLAAINIAWPVASFLLAAGTGTGAGGSVVMTTRLGEGKKEKSRQALGNTLFVLAAFSSAMTILLLLFYRPVLQFLGAEGGLLAAAAEYTQIIAIGSACQILGTGLVPLLRNQGKTISAMTAMVCGLTANIILDALFMMVFHWGMFGAAFATVTAQALVAVLSLSMLFRRKEERPFRRDLFPRGKIIARLIKIGLSPFGMTFAPSIIIILANWQCLAYGGSTVVAAYAVLMYFVTSVQLLLQGVGEGVQPLLSYFNGAGNPQSVHNLLKKSFALVLILSAALCTAAVVFRDTIPMIFGSSGETAVLVSSALLIAAFSFPMMGITRLASSFFYAVQKTRYSIFVIYADPLALTPLFLYVLPLFWGVTGIWLSIPAAQGILACAAGVLFISYFRGHGGAASLHQNNGGMTG</sequence>
<evidence type="ECO:0000256" key="3">
    <source>
        <dbReference type="ARBA" id="ARBA00022475"/>
    </source>
</evidence>
<dbReference type="PANTHER" id="PTHR43823:SF3">
    <property type="entry name" value="MULTIDRUG EXPORT PROTEIN MEPA"/>
    <property type="match status" value="1"/>
</dbReference>
<protein>
    <submittedName>
        <fullName evidence="8">MATE efflux family protein</fullName>
    </submittedName>
</protein>
<accession>A0A136Q3Z6</accession>
<dbReference type="KEGG" id="cmiu:B1H56_05500"/>
<proteinExistence type="predicted"/>
<dbReference type="PIRSF" id="PIRSF006603">
    <property type="entry name" value="DinF"/>
    <property type="match status" value="1"/>
</dbReference>
<dbReference type="STRING" id="626937.HMPREF3293_01947"/>
<keyword evidence="5 7" id="KW-1133">Transmembrane helix</keyword>
<comment type="subcellular location">
    <subcellularLocation>
        <location evidence="1">Cell membrane</location>
        <topology evidence="1">Multi-pass membrane protein</topology>
    </subcellularLocation>
</comment>
<comment type="caution">
    <text evidence="8">The sequence shown here is derived from an EMBL/GenBank/DDBJ whole genome shotgun (WGS) entry which is preliminary data.</text>
</comment>
<dbReference type="GO" id="GO:0015297">
    <property type="term" value="F:antiporter activity"/>
    <property type="evidence" value="ECO:0007669"/>
    <property type="project" value="InterPro"/>
</dbReference>
<feature type="transmembrane region" description="Helical" evidence="7">
    <location>
        <begin position="336"/>
        <end position="359"/>
    </location>
</feature>
<dbReference type="GO" id="GO:0042910">
    <property type="term" value="F:xenobiotic transmembrane transporter activity"/>
    <property type="evidence" value="ECO:0007669"/>
    <property type="project" value="InterPro"/>
</dbReference>
<feature type="transmembrane region" description="Helical" evidence="7">
    <location>
        <begin position="313"/>
        <end position="330"/>
    </location>
</feature>
<evidence type="ECO:0000256" key="6">
    <source>
        <dbReference type="ARBA" id="ARBA00023136"/>
    </source>
</evidence>
<feature type="transmembrane region" description="Helical" evidence="7">
    <location>
        <begin position="231"/>
        <end position="251"/>
    </location>
</feature>
<dbReference type="NCBIfam" id="TIGR00797">
    <property type="entry name" value="matE"/>
    <property type="match status" value="1"/>
</dbReference>
<dbReference type="InterPro" id="IPR051327">
    <property type="entry name" value="MATE_MepA_subfamily"/>
</dbReference>
<evidence type="ECO:0000313" key="8">
    <source>
        <dbReference type="EMBL" id="KXK65357.1"/>
    </source>
</evidence>
<keyword evidence="4 7" id="KW-0812">Transmembrane</keyword>
<feature type="transmembrane region" description="Helical" evidence="7">
    <location>
        <begin position="50"/>
        <end position="71"/>
    </location>
</feature>
<feature type="transmembrane region" description="Helical" evidence="7">
    <location>
        <begin position="130"/>
        <end position="151"/>
    </location>
</feature>
<feature type="transmembrane region" description="Helical" evidence="7">
    <location>
        <begin position="409"/>
        <end position="432"/>
    </location>
</feature>
<dbReference type="PANTHER" id="PTHR43823">
    <property type="entry name" value="SPORULATION PROTEIN YKVU"/>
    <property type="match status" value="1"/>
</dbReference>